<sequence length="132" mass="14726">MTTTTHSTRRGHLRFALHYLEMVVSMLVGMFALGPLWSMALPGLADHAAADALVMATNMSIGMAGWMAIRRHSWPRIAEMVAAMYAPFVVLLVPYWLGALSGHGLMMGGHVLMFVTMLAAMVWRRADYYHHH</sequence>
<reference evidence="2 3" key="1">
    <citation type="submission" date="2017-06" db="EMBL/GenBank/DDBJ databases">
        <authorList>
            <person name="Kim H.J."/>
            <person name="Triplett B.A."/>
        </authorList>
    </citation>
    <scope>NUCLEOTIDE SEQUENCE [LARGE SCALE GENOMIC DNA]</scope>
    <source>
        <strain evidence="2 3">CGMCC 4.5593</strain>
    </source>
</reference>
<evidence type="ECO:0000313" key="3">
    <source>
        <dbReference type="Proteomes" id="UP000198362"/>
    </source>
</evidence>
<name>A0A239NJ18_9ACTN</name>
<keyword evidence="2" id="KW-0969">Cilium</keyword>
<dbReference type="OrthoDB" id="582306at2"/>
<feature type="transmembrane region" description="Helical" evidence="1">
    <location>
        <begin position="16"/>
        <end position="37"/>
    </location>
</feature>
<gene>
    <name evidence="2" type="ORF">SAMN05421812_109139</name>
</gene>
<keyword evidence="3" id="KW-1185">Reference proteome</keyword>
<dbReference type="RefSeq" id="WP_089251933.1">
    <property type="nucleotide sequence ID" value="NZ_FZPH01000009.1"/>
</dbReference>
<dbReference type="EMBL" id="FZPH01000009">
    <property type="protein sequence ID" value="SNT54891.1"/>
    <property type="molecule type" value="Genomic_DNA"/>
</dbReference>
<accession>A0A239NJ18</accession>
<organism evidence="2 3">
    <name type="scientific">Asanoa hainanensis</name>
    <dbReference type="NCBI Taxonomy" id="560556"/>
    <lineage>
        <taxon>Bacteria</taxon>
        <taxon>Bacillati</taxon>
        <taxon>Actinomycetota</taxon>
        <taxon>Actinomycetes</taxon>
        <taxon>Micromonosporales</taxon>
        <taxon>Micromonosporaceae</taxon>
        <taxon>Asanoa</taxon>
    </lineage>
</organism>
<proteinExistence type="predicted"/>
<dbReference type="Proteomes" id="UP000198362">
    <property type="component" value="Unassembled WGS sequence"/>
</dbReference>
<keyword evidence="2" id="KW-0966">Cell projection</keyword>
<evidence type="ECO:0000256" key="1">
    <source>
        <dbReference type="SAM" id="Phobius"/>
    </source>
</evidence>
<keyword evidence="1" id="KW-0812">Transmembrane</keyword>
<protein>
    <submittedName>
        <fullName evidence="2">Flagellar biosynthetic protein FliP</fullName>
    </submittedName>
</protein>
<feature type="transmembrane region" description="Helical" evidence="1">
    <location>
        <begin position="104"/>
        <end position="123"/>
    </location>
</feature>
<feature type="transmembrane region" description="Helical" evidence="1">
    <location>
        <begin position="49"/>
        <end position="69"/>
    </location>
</feature>
<evidence type="ECO:0000313" key="2">
    <source>
        <dbReference type="EMBL" id="SNT54891.1"/>
    </source>
</evidence>
<keyword evidence="2" id="KW-0282">Flagellum</keyword>
<feature type="transmembrane region" description="Helical" evidence="1">
    <location>
        <begin position="81"/>
        <end position="98"/>
    </location>
</feature>
<dbReference type="AlphaFoldDB" id="A0A239NJ18"/>
<keyword evidence="1" id="KW-1133">Transmembrane helix</keyword>
<keyword evidence="1" id="KW-0472">Membrane</keyword>